<geneLocation type="chloroplast" evidence="11"/>
<dbReference type="Gene3D" id="1.10.1790.20">
    <property type="match status" value="1"/>
</dbReference>
<protein>
    <recommendedName>
        <fullName evidence="1">DNA-directed RNA polymerase</fullName>
        <ecNumber evidence="1">2.7.7.6</ecNumber>
    </recommendedName>
</protein>
<dbReference type="Pfam" id="PF04998">
    <property type="entry name" value="RNA_pol_Rpb1_5"/>
    <property type="match status" value="2"/>
</dbReference>
<evidence type="ECO:0000259" key="10">
    <source>
        <dbReference type="Pfam" id="PF05000"/>
    </source>
</evidence>
<dbReference type="GO" id="GO:0006351">
    <property type="term" value="P:DNA-templated transcription"/>
    <property type="evidence" value="ECO:0007669"/>
    <property type="project" value="InterPro"/>
</dbReference>
<dbReference type="Gene3D" id="1.10.132.30">
    <property type="match status" value="1"/>
</dbReference>
<dbReference type="PANTHER" id="PTHR19376">
    <property type="entry name" value="DNA-DIRECTED RNA POLYMERASE"/>
    <property type="match status" value="1"/>
</dbReference>
<dbReference type="InterPro" id="IPR045867">
    <property type="entry name" value="DNA-dir_RpoC_beta_prime"/>
</dbReference>
<dbReference type="InterPro" id="IPR042102">
    <property type="entry name" value="RNA_pol_Rpb1_3_sf"/>
</dbReference>
<reference evidence="11" key="1">
    <citation type="journal article" date="2014" name="BMC Evol. Biol.">
        <title>Chloroplast phylogenomic analysis resolves deep-level relationships within the green algal class Trebouxiophyceae.</title>
        <authorList>
            <person name="Lemieux C."/>
            <person name="Otis C."/>
            <person name="Turmel M."/>
        </authorList>
    </citation>
    <scope>NUCLEOTIDE SEQUENCE</scope>
</reference>
<proteinExistence type="predicted"/>
<dbReference type="Pfam" id="PF05000">
    <property type="entry name" value="RNA_pol_Rpb1_4"/>
    <property type="match status" value="1"/>
</dbReference>
<evidence type="ECO:0000256" key="2">
    <source>
        <dbReference type="ARBA" id="ARBA00022478"/>
    </source>
</evidence>
<dbReference type="EMBL" id="KM462888">
    <property type="protein sequence ID" value="AIT95697.1"/>
    <property type="molecule type" value="Genomic_DNA"/>
</dbReference>
<dbReference type="InterPro" id="IPR007081">
    <property type="entry name" value="RNA_pol_Rpb1_5"/>
</dbReference>
<dbReference type="InterPro" id="IPR038120">
    <property type="entry name" value="Rpb1_funnel_sf"/>
</dbReference>
<organism evidence="11">
    <name type="scientific">Marvania geminata</name>
    <dbReference type="NCBI Taxonomy" id="97105"/>
    <lineage>
        <taxon>Eukaryota</taxon>
        <taxon>Viridiplantae</taxon>
        <taxon>Chlorophyta</taxon>
        <taxon>core chlorophytes</taxon>
        <taxon>Trebouxiophyceae</taxon>
        <taxon>Chlorellales</taxon>
        <taxon>Chlorellaceae</taxon>
        <taxon>Marvania</taxon>
    </lineage>
</organism>
<keyword evidence="3 11" id="KW-0934">Plastid</keyword>
<dbReference type="Gene3D" id="1.10.150.390">
    <property type="match status" value="1"/>
</dbReference>
<dbReference type="CDD" id="cd02655">
    <property type="entry name" value="RNAP_beta'_C"/>
    <property type="match status" value="1"/>
</dbReference>
<dbReference type="EC" id="2.7.7.6" evidence="1"/>
<sequence>MNISKSKHREEIFFNACFDKNSVKNLVSWFLNTYGEKATLNFLESLKTLGFHQATQAGVSLGLDDLQIPQEKPSFITKAHIATHKIEQQVAAGSLTSVEKSQCLIDTWNQTSDLLRQAAVQNFRKTNLLNPVYMMAFSGARGNVSQVRQLVGMRGLMADPQGAILEFPIQSNFREGLTVTEYLISCYGARKGLVDTALRTATSGYLTRRLVDSAQQAVISMRDCGTLRATVLEGKNLESRLIGRVLANSLAVNDRNHAKQALEAQLDFETKISFGRNHLICATDAKILSKNYTQIGVRSPLTCESTTSVCQLCYGWNLATGKLVQMGEAVGVIAAQSIGEPGTQLTMRTFHTGGVGVFANQALQPILAPYKGKLIFHHPLTGHFIRTPYGKIAYMVKQSPIQGDRIICTLEPFSKVDRVLTIREQDLTPGSLLFIKHGEHVEAKHVLFQISQLKLTKQTLPESSHPVYSPAEGQIFLESMNFFIEKEIPTTKEKEKVKAVFSSKESGVQRMKKLGTFWVLAASNQHEIHGAESASFSSRSKAPQQTCSFLETGDFISKNSILFQYNFYSSSKTQLQKIQSKLTFGVYTLQIPIETIAFFQKYYRFTSPNGTFVYRKQSTKNGLLIWYPAVREKRKDSVSRRRLLISKARQNNAVATPIDNALNSSSVPRSGTMVVYRHIPSLYTQIFKTVTLQGKKNQDAQNSQDSQELSQIQGMVFGIQLFFPKTQFFNNKYLRKNFLPCFVLNQDTREKNLISSDFLIDIFQKDYQQKTFVSEPTSLLSTQGWVFFSPKKITPGSFLRRQFIPTGLIFETLCFPKCSISVKTLSSVSFGQRKKFQNYFQKRDWYAPTIFGDQDTARTKKSLKYEIQKNVCPIRNGVIWYSPIRQNNKKGLLQKTFQNFVSLKTFFLIQSVVESRLPNQQEIQKQAAILTGKSLVQNPHTALFSKQKPTKIQLKPKIHWKLQFSTELQNILRGAAFEDAKWISHAHLWKAHATIKNISDHPHKHVQFQNVSTTYSRGISVFQYQFATFKNPKKFTFIPGYQNWISPIQPFTQGLVKIQTSGEFLLKTQTTQGTSLSLLRKDDLLTLKTDTSQFSKLGSLIRWGDEIEPGKACEYNGQVIKKTTNSLTLRLGSPFLAPLRCILHVSQNTLVQKNDLLITLKSRQLQTEDIVQGIPKIEQLFEARESLSGEILSDTVHIRLKNAYKRELESLNLTTHWSIAVEKSFLEAQHFLVEQILDAYETQGVKISEKHVEVIVRQMTNRVRILDPGETGLLEGEVVQHTWIKKFNQQIRGMGLREAMYEPLVLGISKSVLQSESFLLAASFQEVSRVLVRSALSKKRDFLHGLHENVIIGQMIPAGTGLVSQGTSKFLS</sequence>
<evidence type="ECO:0000259" key="9">
    <source>
        <dbReference type="Pfam" id="PF04998"/>
    </source>
</evidence>
<evidence type="ECO:0000256" key="7">
    <source>
        <dbReference type="ARBA" id="ARBA00022833"/>
    </source>
</evidence>
<dbReference type="GO" id="GO:0000428">
    <property type="term" value="C:DNA-directed RNA polymerase complex"/>
    <property type="evidence" value="ECO:0007669"/>
    <property type="project" value="UniProtKB-KW"/>
</dbReference>
<evidence type="ECO:0000256" key="3">
    <source>
        <dbReference type="ARBA" id="ARBA00022640"/>
    </source>
</evidence>
<dbReference type="RefSeq" id="YP_009106861.1">
    <property type="nucleotide sequence ID" value="NC_025549.1"/>
</dbReference>
<accession>A0A097KR85</accession>
<dbReference type="GO" id="GO:0003677">
    <property type="term" value="F:DNA binding"/>
    <property type="evidence" value="ECO:0007669"/>
    <property type="project" value="InterPro"/>
</dbReference>
<gene>
    <name evidence="11" type="primary">rpoC2</name>
</gene>
<dbReference type="NCBIfam" id="TIGR02388">
    <property type="entry name" value="rpoC2_cyan"/>
    <property type="match status" value="1"/>
</dbReference>
<evidence type="ECO:0000256" key="8">
    <source>
        <dbReference type="ARBA" id="ARBA00023163"/>
    </source>
</evidence>
<keyword evidence="4" id="KW-0808">Transferase</keyword>
<dbReference type="PANTHER" id="PTHR19376:SF68">
    <property type="entry name" value="DNA-DIRECTED RNA POLYMERASE SUBUNIT BETA"/>
    <property type="match status" value="1"/>
</dbReference>
<feature type="domain" description="RNA polymerase Rpb1" evidence="9">
    <location>
        <begin position="1224"/>
        <end position="1274"/>
    </location>
</feature>
<feature type="domain" description="RNA polymerase Rpb1" evidence="10">
    <location>
        <begin position="96"/>
        <end position="172"/>
    </location>
</feature>
<keyword evidence="5" id="KW-0548">Nucleotidyltransferase</keyword>
<evidence type="ECO:0000256" key="6">
    <source>
        <dbReference type="ARBA" id="ARBA00022723"/>
    </source>
</evidence>
<dbReference type="GO" id="GO:0003899">
    <property type="term" value="F:DNA-directed RNA polymerase activity"/>
    <property type="evidence" value="ECO:0007669"/>
    <property type="project" value="UniProtKB-EC"/>
</dbReference>
<name>A0A097KR85_9CHLO</name>
<feature type="domain" description="RNA polymerase Rpb1" evidence="9">
    <location>
        <begin position="176"/>
        <end position="359"/>
    </location>
</feature>
<dbReference type="GeneID" id="22161380"/>
<dbReference type="InterPro" id="IPR012756">
    <property type="entry name" value="DNA-dir_RpoC2_beta_pp"/>
</dbReference>
<evidence type="ECO:0000256" key="5">
    <source>
        <dbReference type="ARBA" id="ARBA00022695"/>
    </source>
</evidence>
<evidence type="ECO:0000256" key="4">
    <source>
        <dbReference type="ARBA" id="ARBA00022679"/>
    </source>
</evidence>
<dbReference type="Gene3D" id="1.10.274.100">
    <property type="entry name" value="RNA polymerase Rpb1, domain 3"/>
    <property type="match status" value="1"/>
</dbReference>
<keyword evidence="7" id="KW-0862">Zinc</keyword>
<keyword evidence="2" id="KW-0240">DNA-directed RNA polymerase</keyword>
<keyword evidence="6" id="KW-0479">Metal-binding</keyword>
<keyword evidence="8" id="KW-0804">Transcription</keyword>
<dbReference type="GO" id="GO:0046872">
    <property type="term" value="F:metal ion binding"/>
    <property type="evidence" value="ECO:0007669"/>
    <property type="project" value="UniProtKB-KW"/>
</dbReference>
<evidence type="ECO:0000256" key="1">
    <source>
        <dbReference type="ARBA" id="ARBA00012418"/>
    </source>
</evidence>
<dbReference type="InterPro" id="IPR007083">
    <property type="entry name" value="RNA_pol_Rpb1_4"/>
</dbReference>
<keyword evidence="11" id="KW-0150">Chloroplast</keyword>
<dbReference type="SUPFAM" id="SSF64484">
    <property type="entry name" value="beta and beta-prime subunits of DNA dependent RNA-polymerase"/>
    <property type="match status" value="1"/>
</dbReference>
<evidence type="ECO:0000313" key="11">
    <source>
        <dbReference type="EMBL" id="AIT95697.1"/>
    </source>
</evidence>